<dbReference type="AlphaFoldDB" id="A0A7R8ZLP3"/>
<sequence>MTSNLSVRLTQSSANNRANVAGHDNFCRLNFLFQSAEFLARFFLDSNPECKKISESEQRLIEPSLCLAQDIGEESVRLGQKTQLRLDPSIKRRICKVLARKSQYVTIWKGEFLPGPSKGRRYTTVPINQRMKFI</sequence>
<proteinExistence type="predicted"/>
<dbReference type="OrthoDB" id="128536at2759"/>
<evidence type="ECO:0000313" key="1">
    <source>
        <dbReference type="EMBL" id="CAD7223954.1"/>
    </source>
</evidence>
<organism evidence="1">
    <name type="scientific">Cyprideis torosa</name>
    <dbReference type="NCBI Taxonomy" id="163714"/>
    <lineage>
        <taxon>Eukaryota</taxon>
        <taxon>Metazoa</taxon>
        <taxon>Ecdysozoa</taxon>
        <taxon>Arthropoda</taxon>
        <taxon>Crustacea</taxon>
        <taxon>Oligostraca</taxon>
        <taxon>Ostracoda</taxon>
        <taxon>Podocopa</taxon>
        <taxon>Podocopida</taxon>
        <taxon>Cytherocopina</taxon>
        <taxon>Cytheroidea</taxon>
        <taxon>Cytherideidae</taxon>
        <taxon>Cyprideis</taxon>
    </lineage>
</organism>
<gene>
    <name evidence="1" type="ORF">CTOB1V02_LOCUS1926</name>
</gene>
<protein>
    <submittedName>
        <fullName evidence="1">Uncharacterized protein</fullName>
    </submittedName>
</protein>
<accession>A0A7R8ZLP3</accession>
<dbReference type="EMBL" id="OB660280">
    <property type="protein sequence ID" value="CAD7223954.1"/>
    <property type="molecule type" value="Genomic_DNA"/>
</dbReference>
<name>A0A7R8ZLP3_9CRUS</name>
<reference evidence="1" key="1">
    <citation type="submission" date="2020-11" db="EMBL/GenBank/DDBJ databases">
        <authorList>
            <person name="Tran Van P."/>
        </authorList>
    </citation>
    <scope>NUCLEOTIDE SEQUENCE</scope>
</reference>